<keyword evidence="2" id="KW-1185">Reference proteome</keyword>
<organism evidence="1 2">
    <name type="scientific">Quadrisphaera granulorum</name>
    <dbReference type="NCBI Taxonomy" id="317664"/>
    <lineage>
        <taxon>Bacteria</taxon>
        <taxon>Bacillati</taxon>
        <taxon>Actinomycetota</taxon>
        <taxon>Actinomycetes</taxon>
        <taxon>Kineosporiales</taxon>
        <taxon>Kineosporiaceae</taxon>
        <taxon>Quadrisphaera</taxon>
    </lineage>
</organism>
<dbReference type="AlphaFoldDB" id="A0A316A4U2"/>
<protein>
    <recommendedName>
        <fullName evidence="3">Excisionase family DNA binding protein</fullName>
    </recommendedName>
</protein>
<dbReference type="EMBL" id="QGDQ01000020">
    <property type="protein sequence ID" value="PWJ51824.1"/>
    <property type="molecule type" value="Genomic_DNA"/>
</dbReference>
<dbReference type="OrthoDB" id="9975784at2"/>
<evidence type="ECO:0000313" key="2">
    <source>
        <dbReference type="Proteomes" id="UP000245469"/>
    </source>
</evidence>
<name>A0A316A4U2_9ACTN</name>
<accession>A0A316A4U2</accession>
<dbReference type="RefSeq" id="WP_109775411.1">
    <property type="nucleotide sequence ID" value="NZ_QGDQ01000020.1"/>
</dbReference>
<gene>
    <name evidence="1" type="ORF">BXY45_120103</name>
</gene>
<comment type="caution">
    <text evidence="1">The sequence shown here is derived from an EMBL/GenBank/DDBJ whole genome shotgun (WGS) entry which is preliminary data.</text>
</comment>
<proteinExistence type="predicted"/>
<dbReference type="Proteomes" id="UP000245469">
    <property type="component" value="Unassembled WGS sequence"/>
</dbReference>
<evidence type="ECO:0000313" key="1">
    <source>
        <dbReference type="EMBL" id="PWJ51824.1"/>
    </source>
</evidence>
<sequence length="78" mass="8905">MSTGPSTTREMSPEFIRDASQWPSMQELADRYGLPFRLVRGAVERRCVESILLDKIRVNESSWRAFLASRYAAPASVR</sequence>
<evidence type="ECO:0008006" key="3">
    <source>
        <dbReference type="Google" id="ProtNLM"/>
    </source>
</evidence>
<reference evidence="1 2" key="1">
    <citation type="submission" date="2018-03" db="EMBL/GenBank/DDBJ databases">
        <title>Genomic Encyclopedia of Archaeal and Bacterial Type Strains, Phase II (KMG-II): from individual species to whole genera.</title>
        <authorList>
            <person name="Goeker M."/>
        </authorList>
    </citation>
    <scope>NUCLEOTIDE SEQUENCE [LARGE SCALE GENOMIC DNA]</scope>
    <source>
        <strain evidence="1 2">DSM 44889</strain>
    </source>
</reference>